<accession>A0AB73IDI0</accession>
<gene>
    <name evidence="2" type="ORF">J2793_002650</name>
</gene>
<dbReference type="RefSeq" id="WP_392393619.1">
    <property type="nucleotide sequence ID" value="NZ_JAURTK010000003.1"/>
</dbReference>
<dbReference type="EMBL" id="JAURTK010000003">
    <property type="protein sequence ID" value="MDP9647204.1"/>
    <property type="molecule type" value="Genomic_DNA"/>
</dbReference>
<protein>
    <submittedName>
        <fullName evidence="2">Uncharacterized protein</fullName>
    </submittedName>
</protein>
<sequence>MDDRFDRRELLLHLGDMLEALSCLSRAGTPDTPVVQLAAELHLFRDFGFLRTLAPKMTVADFSTRVASAFFLWPKELLDTELNRKALASTVQHELFDGNPDGWNAYVGHLRKKVAWFGDGLAGKADDAGDARSHSAAEAVTSVAAAPSDEQNAPQARRGWPWPDPKTTR</sequence>
<organism evidence="2 3">
    <name type="scientific">Paraburkholderia caledonica</name>
    <dbReference type="NCBI Taxonomy" id="134536"/>
    <lineage>
        <taxon>Bacteria</taxon>
        <taxon>Pseudomonadati</taxon>
        <taxon>Pseudomonadota</taxon>
        <taxon>Betaproteobacteria</taxon>
        <taxon>Burkholderiales</taxon>
        <taxon>Burkholderiaceae</taxon>
        <taxon>Paraburkholderia</taxon>
    </lineage>
</organism>
<feature type="compositionally biased region" description="Low complexity" evidence="1">
    <location>
        <begin position="136"/>
        <end position="148"/>
    </location>
</feature>
<feature type="region of interest" description="Disordered" evidence="1">
    <location>
        <begin position="126"/>
        <end position="169"/>
    </location>
</feature>
<evidence type="ECO:0000313" key="3">
    <source>
        <dbReference type="Proteomes" id="UP001229486"/>
    </source>
</evidence>
<feature type="compositionally biased region" description="Basic and acidic residues" evidence="1">
    <location>
        <begin position="126"/>
        <end position="135"/>
    </location>
</feature>
<dbReference type="Proteomes" id="UP001229486">
    <property type="component" value="Unassembled WGS sequence"/>
</dbReference>
<comment type="caution">
    <text evidence="2">The sequence shown here is derived from an EMBL/GenBank/DDBJ whole genome shotgun (WGS) entry which is preliminary data.</text>
</comment>
<reference evidence="2" key="1">
    <citation type="submission" date="2023-07" db="EMBL/GenBank/DDBJ databases">
        <title>Sorghum-associated microbial communities from plants grown in Nebraska, USA.</title>
        <authorList>
            <person name="Schachtman D."/>
        </authorList>
    </citation>
    <scope>NUCLEOTIDE SEQUENCE</scope>
    <source>
        <strain evidence="2">DS1061</strain>
    </source>
</reference>
<evidence type="ECO:0000256" key="1">
    <source>
        <dbReference type="SAM" id="MobiDB-lite"/>
    </source>
</evidence>
<proteinExistence type="predicted"/>
<evidence type="ECO:0000313" key="2">
    <source>
        <dbReference type="EMBL" id="MDP9647204.1"/>
    </source>
</evidence>
<dbReference type="AlphaFoldDB" id="A0AB73IDI0"/>
<name>A0AB73IDI0_9BURK</name>